<proteinExistence type="predicted"/>
<dbReference type="Proteomes" id="UP000509474">
    <property type="component" value="Segment"/>
</dbReference>
<evidence type="ECO:0000313" key="2">
    <source>
        <dbReference type="Proteomes" id="UP000509474"/>
    </source>
</evidence>
<protein>
    <submittedName>
        <fullName evidence="1">Uncharacterized protein</fullName>
    </submittedName>
</protein>
<evidence type="ECO:0000313" key="1">
    <source>
        <dbReference type="EMBL" id="QKN85123.1"/>
    </source>
</evidence>
<accession>A0A6M9Z1M1</accession>
<reference evidence="1 2" key="1">
    <citation type="submission" date="2020-05" db="EMBL/GenBank/DDBJ databases">
        <authorList>
            <person name="Pham A."/>
            <person name="Remaly G."/>
            <person name="Broussard G.W."/>
        </authorList>
    </citation>
    <scope>NUCLEOTIDE SEQUENCE [LARGE SCALE GENOMIC DNA]</scope>
</reference>
<gene>
    <name evidence="1" type="ORF">CODY_73</name>
</gene>
<keyword evidence="2" id="KW-1185">Reference proteome</keyword>
<name>A0A6M9Z1M1_9CAUD</name>
<dbReference type="EMBL" id="MT460515">
    <property type="protein sequence ID" value="QKN85123.1"/>
    <property type="molecule type" value="Genomic_DNA"/>
</dbReference>
<sequence length="133" mass="15182">MAVKQKCICQDAPIYRIIYAVSEDIGKFLMNMTDKVRYLTEILKHLVSNVNVTVVDPEGHAHNVRPCNLQKKVDLLAEHPELKVIAEVYYDASVHHSEHIIRPNNYKHFVEGQGKQIAKELKMELGCKMLGIS</sequence>
<organism evidence="1 2">
    <name type="scientific">Vibrio phage Cody</name>
    <dbReference type="NCBI Taxonomy" id="2736263"/>
    <lineage>
        <taxon>Viruses</taxon>
        <taxon>Duplodnaviria</taxon>
        <taxon>Heunggongvirae</taxon>
        <taxon>Uroviricota</taxon>
        <taxon>Caudoviricetes</taxon>
        <taxon>Demerecviridae</taxon>
        <taxon>Ermolyevavirinae</taxon>
        <taxon>Thalassavirus</taxon>
        <taxon>Thalassavirus cody</taxon>
    </lineage>
</organism>